<evidence type="ECO:0000313" key="1">
    <source>
        <dbReference type="EMBL" id="MBX63233.1"/>
    </source>
</evidence>
<name>A0A2P2Q8C6_RHIMU</name>
<organism evidence="1">
    <name type="scientific">Rhizophora mucronata</name>
    <name type="common">Asiatic mangrove</name>
    <dbReference type="NCBI Taxonomy" id="61149"/>
    <lineage>
        <taxon>Eukaryota</taxon>
        <taxon>Viridiplantae</taxon>
        <taxon>Streptophyta</taxon>
        <taxon>Embryophyta</taxon>
        <taxon>Tracheophyta</taxon>
        <taxon>Spermatophyta</taxon>
        <taxon>Magnoliopsida</taxon>
        <taxon>eudicotyledons</taxon>
        <taxon>Gunneridae</taxon>
        <taxon>Pentapetalae</taxon>
        <taxon>rosids</taxon>
        <taxon>fabids</taxon>
        <taxon>Malpighiales</taxon>
        <taxon>Rhizophoraceae</taxon>
        <taxon>Rhizophora</taxon>
    </lineage>
</organism>
<dbReference type="EMBL" id="GGEC01082749">
    <property type="protein sequence ID" value="MBX63233.1"/>
    <property type="molecule type" value="Transcribed_RNA"/>
</dbReference>
<accession>A0A2P2Q8C6</accession>
<protein>
    <submittedName>
        <fullName evidence="1">Uncharacterized protein</fullName>
    </submittedName>
</protein>
<proteinExistence type="predicted"/>
<reference evidence="1" key="1">
    <citation type="submission" date="2018-02" db="EMBL/GenBank/DDBJ databases">
        <title>Rhizophora mucronata_Transcriptome.</title>
        <authorList>
            <person name="Meera S.P."/>
            <person name="Sreeshan A."/>
            <person name="Augustine A."/>
        </authorList>
    </citation>
    <scope>NUCLEOTIDE SEQUENCE</scope>
    <source>
        <tissue evidence="1">Leaf</tissue>
    </source>
</reference>
<sequence>MHKYSTILVISTNHSHIRFQLFKRSINIQSKIL</sequence>
<dbReference type="AlphaFoldDB" id="A0A2P2Q8C6"/>